<dbReference type="SUPFAM" id="SSF52047">
    <property type="entry name" value="RNI-like"/>
    <property type="match status" value="1"/>
</dbReference>
<organism evidence="1 2">
    <name type="scientific">Crepidotus variabilis</name>
    <dbReference type="NCBI Taxonomy" id="179855"/>
    <lineage>
        <taxon>Eukaryota</taxon>
        <taxon>Fungi</taxon>
        <taxon>Dikarya</taxon>
        <taxon>Basidiomycota</taxon>
        <taxon>Agaricomycotina</taxon>
        <taxon>Agaricomycetes</taxon>
        <taxon>Agaricomycetidae</taxon>
        <taxon>Agaricales</taxon>
        <taxon>Agaricineae</taxon>
        <taxon>Crepidotaceae</taxon>
        <taxon>Crepidotus</taxon>
    </lineage>
</organism>
<sequence length="451" mass="51551">MDHQSGPGVSEHKPSPSGIHCQKGPNPCVACQSLSALDAEYAAARMVLLSRVNEHHDPFILRLPVELASRIFTHCLPYPASLNVFSTLEDEADEEYTQPIPFILASVSAQWRRIALATPQLWNILSLNFEGEDPAPSPFIINEWLHHSGTLPLYIRVFCGEEPESEESLIPLFNHLNRESHRWKVLELHLPSRLFSQFHGSSSTSHPTNSLVRLKLYPVAEEYNVMDYLPVSFRLQTQPFPRSLIISKISLSMISVGWTRLTNFDATSVTLGDCMRVMLYSPRLERCTLEEVERDHDDSELPCLHVTHHNLSYLDVFHHMPDFLTFFTLPSLRELHFDASNTPSTQIEEFLERSRIFGTLDAITLSGYEPNSSIDYSDLYELLRALSSLTRLSIVETLITDDFFQLFAPSTSQVPLDIADGVFLPRLRYLRIKVYPQFYHTLPRKAMPDRI</sequence>
<gene>
    <name evidence="1" type="ORF">CPB83DRAFT_833981</name>
</gene>
<comment type="caution">
    <text evidence="1">The sequence shown here is derived from an EMBL/GenBank/DDBJ whole genome shotgun (WGS) entry which is preliminary data.</text>
</comment>
<dbReference type="AlphaFoldDB" id="A0A9P6EKU2"/>
<name>A0A9P6EKU2_9AGAR</name>
<dbReference type="Proteomes" id="UP000807306">
    <property type="component" value="Unassembled WGS sequence"/>
</dbReference>
<protein>
    <recommendedName>
        <fullName evidence="3">F-box domain-containing protein</fullName>
    </recommendedName>
</protein>
<dbReference type="EMBL" id="MU157837">
    <property type="protein sequence ID" value="KAF9530976.1"/>
    <property type="molecule type" value="Genomic_DNA"/>
</dbReference>
<keyword evidence="2" id="KW-1185">Reference proteome</keyword>
<dbReference type="OrthoDB" id="2970657at2759"/>
<evidence type="ECO:0008006" key="3">
    <source>
        <dbReference type="Google" id="ProtNLM"/>
    </source>
</evidence>
<evidence type="ECO:0000313" key="1">
    <source>
        <dbReference type="EMBL" id="KAF9530976.1"/>
    </source>
</evidence>
<accession>A0A9P6EKU2</accession>
<proteinExistence type="predicted"/>
<dbReference type="Gene3D" id="3.80.10.10">
    <property type="entry name" value="Ribonuclease Inhibitor"/>
    <property type="match status" value="1"/>
</dbReference>
<evidence type="ECO:0000313" key="2">
    <source>
        <dbReference type="Proteomes" id="UP000807306"/>
    </source>
</evidence>
<reference evidence="1" key="1">
    <citation type="submission" date="2020-11" db="EMBL/GenBank/DDBJ databases">
        <authorList>
            <consortium name="DOE Joint Genome Institute"/>
            <person name="Ahrendt S."/>
            <person name="Riley R."/>
            <person name="Andreopoulos W."/>
            <person name="Labutti K."/>
            <person name="Pangilinan J."/>
            <person name="Ruiz-Duenas F.J."/>
            <person name="Barrasa J.M."/>
            <person name="Sanchez-Garcia M."/>
            <person name="Camarero S."/>
            <person name="Miyauchi S."/>
            <person name="Serrano A."/>
            <person name="Linde D."/>
            <person name="Babiker R."/>
            <person name="Drula E."/>
            <person name="Ayuso-Fernandez I."/>
            <person name="Pacheco R."/>
            <person name="Padilla G."/>
            <person name="Ferreira P."/>
            <person name="Barriuso J."/>
            <person name="Kellner H."/>
            <person name="Castanera R."/>
            <person name="Alfaro M."/>
            <person name="Ramirez L."/>
            <person name="Pisabarro A.G."/>
            <person name="Kuo A."/>
            <person name="Tritt A."/>
            <person name="Lipzen A."/>
            <person name="He G."/>
            <person name="Yan M."/>
            <person name="Ng V."/>
            <person name="Cullen D."/>
            <person name="Martin F."/>
            <person name="Rosso M.-N."/>
            <person name="Henrissat B."/>
            <person name="Hibbett D."/>
            <person name="Martinez A.T."/>
            <person name="Grigoriev I.V."/>
        </authorList>
    </citation>
    <scope>NUCLEOTIDE SEQUENCE</scope>
    <source>
        <strain evidence="1">CBS 506.95</strain>
    </source>
</reference>
<dbReference type="InterPro" id="IPR032675">
    <property type="entry name" value="LRR_dom_sf"/>
</dbReference>